<protein>
    <submittedName>
        <fullName evidence="2">Uncharacterized protein</fullName>
    </submittedName>
</protein>
<gene>
    <name evidence="2" type="ORF">SEMRO_2854_G338690.1</name>
</gene>
<keyword evidence="1" id="KW-0732">Signal</keyword>
<dbReference type="EMBL" id="CAICTM010002852">
    <property type="protein sequence ID" value="CAB9530377.1"/>
    <property type="molecule type" value="Genomic_DNA"/>
</dbReference>
<feature type="signal peptide" evidence="1">
    <location>
        <begin position="1"/>
        <end position="33"/>
    </location>
</feature>
<sequence length="214" mass="24472">MQHCNKATAAMTKLWGALLLWMLLIAVISSGNAFPLGTNHRHIGTFHAFSVVSPRCGCRLLRTKVEEEDDDDMLSMEAFQKAKERAQKQQAAASAAAELEEFDGYKMRDAIYEKWGACYDVDFNRVDSFGFRSLYLNVLPFQLGRRPFRHETELDYLCHLQAVVEILQKYKNLEYVLYQIQETDKKPRPGTSPLVAVPLRLDLTPEQVKQITNA</sequence>
<evidence type="ECO:0000313" key="3">
    <source>
        <dbReference type="Proteomes" id="UP001153069"/>
    </source>
</evidence>
<keyword evidence="3" id="KW-1185">Reference proteome</keyword>
<dbReference type="InterPro" id="IPR021420">
    <property type="entry name" value="DUF3067"/>
</dbReference>
<reference evidence="2" key="1">
    <citation type="submission" date="2020-06" db="EMBL/GenBank/DDBJ databases">
        <authorList>
            <consortium name="Plant Systems Biology data submission"/>
        </authorList>
    </citation>
    <scope>NUCLEOTIDE SEQUENCE</scope>
    <source>
        <strain evidence="2">D6</strain>
    </source>
</reference>
<dbReference type="Pfam" id="PF11267">
    <property type="entry name" value="DUF3067"/>
    <property type="match status" value="1"/>
</dbReference>
<dbReference type="OrthoDB" id="45529at2759"/>
<dbReference type="PANTHER" id="PTHR35126:SF1">
    <property type="entry name" value="DUF3067 DOMAIN-CONTAINING PROTEIN"/>
    <property type="match status" value="1"/>
</dbReference>
<comment type="caution">
    <text evidence="2">The sequence shown here is derived from an EMBL/GenBank/DDBJ whole genome shotgun (WGS) entry which is preliminary data.</text>
</comment>
<evidence type="ECO:0000313" key="2">
    <source>
        <dbReference type="EMBL" id="CAB9530377.1"/>
    </source>
</evidence>
<proteinExistence type="predicted"/>
<organism evidence="2 3">
    <name type="scientific">Seminavis robusta</name>
    <dbReference type="NCBI Taxonomy" id="568900"/>
    <lineage>
        <taxon>Eukaryota</taxon>
        <taxon>Sar</taxon>
        <taxon>Stramenopiles</taxon>
        <taxon>Ochrophyta</taxon>
        <taxon>Bacillariophyta</taxon>
        <taxon>Bacillariophyceae</taxon>
        <taxon>Bacillariophycidae</taxon>
        <taxon>Naviculales</taxon>
        <taxon>Naviculaceae</taxon>
        <taxon>Seminavis</taxon>
    </lineage>
</organism>
<accession>A0A9N8EYC9</accession>
<feature type="chain" id="PRO_5040159276" evidence="1">
    <location>
        <begin position="34"/>
        <end position="214"/>
    </location>
</feature>
<dbReference type="Proteomes" id="UP001153069">
    <property type="component" value="Unassembled WGS sequence"/>
</dbReference>
<dbReference type="Gene3D" id="3.30.428.40">
    <property type="entry name" value="Protein of unknown function DUF3067"/>
    <property type="match status" value="1"/>
</dbReference>
<evidence type="ECO:0000256" key="1">
    <source>
        <dbReference type="SAM" id="SignalP"/>
    </source>
</evidence>
<dbReference type="AlphaFoldDB" id="A0A9N8EYC9"/>
<dbReference type="PANTHER" id="PTHR35126">
    <property type="entry name" value="SLR0598 PROTEIN"/>
    <property type="match status" value="1"/>
</dbReference>
<name>A0A9N8EYC9_9STRA</name>